<dbReference type="Proteomes" id="UP000789920">
    <property type="component" value="Unassembled WGS sequence"/>
</dbReference>
<evidence type="ECO:0000313" key="1">
    <source>
        <dbReference type="EMBL" id="CAG8839546.1"/>
    </source>
</evidence>
<proteinExistence type="predicted"/>
<protein>
    <submittedName>
        <fullName evidence="1">4403_t:CDS:1</fullName>
    </submittedName>
</protein>
<comment type="caution">
    <text evidence="1">The sequence shown here is derived from an EMBL/GenBank/DDBJ whole genome shotgun (WGS) entry which is preliminary data.</text>
</comment>
<sequence>LMASESNAYIYQKGLSQVWQFFDHLVKESEKRKAKCQLCVEDKYIGISNSGTTNLRNHITKFHKINISKAAASLDFTSQLGKHILRE</sequence>
<evidence type="ECO:0000313" key="2">
    <source>
        <dbReference type="Proteomes" id="UP000789920"/>
    </source>
</evidence>
<feature type="non-terminal residue" evidence="1">
    <location>
        <position position="1"/>
    </location>
</feature>
<reference evidence="1" key="1">
    <citation type="submission" date="2021-06" db="EMBL/GenBank/DDBJ databases">
        <authorList>
            <person name="Kallberg Y."/>
            <person name="Tangrot J."/>
            <person name="Rosling A."/>
        </authorList>
    </citation>
    <scope>NUCLEOTIDE SEQUENCE</scope>
    <source>
        <strain evidence="1">MA461A</strain>
    </source>
</reference>
<gene>
    <name evidence="1" type="ORF">RPERSI_LOCUS31091</name>
</gene>
<organism evidence="1 2">
    <name type="scientific">Racocetra persica</name>
    <dbReference type="NCBI Taxonomy" id="160502"/>
    <lineage>
        <taxon>Eukaryota</taxon>
        <taxon>Fungi</taxon>
        <taxon>Fungi incertae sedis</taxon>
        <taxon>Mucoromycota</taxon>
        <taxon>Glomeromycotina</taxon>
        <taxon>Glomeromycetes</taxon>
        <taxon>Diversisporales</taxon>
        <taxon>Gigasporaceae</taxon>
        <taxon>Racocetra</taxon>
    </lineage>
</organism>
<accession>A0ACA9SI03</accession>
<keyword evidence="2" id="KW-1185">Reference proteome</keyword>
<name>A0ACA9SI03_9GLOM</name>
<dbReference type="EMBL" id="CAJVQC010123941">
    <property type="protein sequence ID" value="CAG8839546.1"/>
    <property type="molecule type" value="Genomic_DNA"/>
</dbReference>